<organism evidence="3 4">
    <name type="scientific">Cryptosporangium aurantiacum</name>
    <dbReference type="NCBI Taxonomy" id="134849"/>
    <lineage>
        <taxon>Bacteria</taxon>
        <taxon>Bacillati</taxon>
        <taxon>Actinomycetota</taxon>
        <taxon>Actinomycetes</taxon>
        <taxon>Cryptosporangiales</taxon>
        <taxon>Cryptosporangiaceae</taxon>
        <taxon>Cryptosporangium</taxon>
    </lineage>
</organism>
<dbReference type="GO" id="GO:0016787">
    <property type="term" value="F:hydrolase activity"/>
    <property type="evidence" value="ECO:0007669"/>
    <property type="project" value="UniProtKB-KW"/>
</dbReference>
<dbReference type="CDD" id="cd00431">
    <property type="entry name" value="cysteine_hydrolases"/>
    <property type="match status" value="1"/>
</dbReference>
<name>A0A1M7PNQ7_9ACTN</name>
<dbReference type="STRING" id="134849.SAMN05443668_103537"/>
<dbReference type="Gene3D" id="3.40.50.850">
    <property type="entry name" value="Isochorismatase-like"/>
    <property type="match status" value="1"/>
</dbReference>
<keyword evidence="1" id="KW-0378">Hydrolase</keyword>
<dbReference type="RefSeq" id="WP_073256672.1">
    <property type="nucleotide sequence ID" value="NZ_FRCS01000003.1"/>
</dbReference>
<keyword evidence="4" id="KW-1185">Reference proteome</keyword>
<evidence type="ECO:0000259" key="2">
    <source>
        <dbReference type="Pfam" id="PF00857"/>
    </source>
</evidence>
<dbReference type="InterPro" id="IPR036380">
    <property type="entry name" value="Isochorismatase-like_sf"/>
</dbReference>
<protein>
    <submittedName>
        <fullName evidence="3">Nicotinamidase-related amidase</fullName>
    </submittedName>
</protein>
<dbReference type="Proteomes" id="UP000184440">
    <property type="component" value="Unassembled WGS sequence"/>
</dbReference>
<dbReference type="InterPro" id="IPR050272">
    <property type="entry name" value="Isochorismatase-like_hydrls"/>
</dbReference>
<feature type="domain" description="Isochorismatase-like" evidence="2">
    <location>
        <begin position="5"/>
        <end position="186"/>
    </location>
</feature>
<dbReference type="InterPro" id="IPR000868">
    <property type="entry name" value="Isochorismatase-like_dom"/>
</dbReference>
<dbReference type="Pfam" id="PF00857">
    <property type="entry name" value="Isochorismatase"/>
    <property type="match status" value="1"/>
</dbReference>
<accession>A0A1M7PNQ7</accession>
<evidence type="ECO:0000313" key="3">
    <source>
        <dbReference type="EMBL" id="SHN18967.1"/>
    </source>
</evidence>
<evidence type="ECO:0000313" key="4">
    <source>
        <dbReference type="Proteomes" id="UP000184440"/>
    </source>
</evidence>
<dbReference type="EMBL" id="FRCS01000003">
    <property type="protein sequence ID" value="SHN18967.1"/>
    <property type="molecule type" value="Genomic_DNA"/>
</dbReference>
<dbReference type="PANTHER" id="PTHR43540">
    <property type="entry name" value="PEROXYUREIDOACRYLATE/UREIDOACRYLATE AMIDOHYDROLASE-RELATED"/>
    <property type="match status" value="1"/>
</dbReference>
<dbReference type="SUPFAM" id="SSF52499">
    <property type="entry name" value="Isochorismatase-like hydrolases"/>
    <property type="match status" value="1"/>
</dbReference>
<sequence length="192" mass="20066">MAVRTAVVCVECQDGVLGEHSVLPALGSDAAPLVKNIVRLADGARAAGIRVVHATFGGLLGAPTGTAPIWRRLAPATADWAPGHPAVAVVPELSHADDLVLPRRHGLSPTWRTELLPVLRGLDIDTIVLTGVSLNLALPMAAAEACHDGFTVVVPRDAVAGTPAAYGEAVLANTMRMLARITTTDELLDDWR</sequence>
<gene>
    <name evidence="3" type="ORF">SAMN05443668_103537</name>
</gene>
<dbReference type="PANTHER" id="PTHR43540:SF6">
    <property type="entry name" value="ISOCHORISMATASE-LIKE DOMAIN-CONTAINING PROTEIN"/>
    <property type="match status" value="1"/>
</dbReference>
<evidence type="ECO:0000256" key="1">
    <source>
        <dbReference type="ARBA" id="ARBA00022801"/>
    </source>
</evidence>
<proteinExistence type="predicted"/>
<reference evidence="3 4" key="1">
    <citation type="submission" date="2016-11" db="EMBL/GenBank/DDBJ databases">
        <authorList>
            <person name="Jaros S."/>
            <person name="Januszkiewicz K."/>
            <person name="Wedrychowicz H."/>
        </authorList>
    </citation>
    <scope>NUCLEOTIDE SEQUENCE [LARGE SCALE GENOMIC DNA]</scope>
    <source>
        <strain evidence="3 4">DSM 46144</strain>
    </source>
</reference>
<dbReference type="AlphaFoldDB" id="A0A1M7PNQ7"/>